<accession>A0ABX0Z265</accession>
<gene>
    <name evidence="2" type="ORF">HCJ94_07720</name>
</gene>
<keyword evidence="1" id="KW-0812">Transmembrane</keyword>
<dbReference type="RefSeq" id="WP_168000278.1">
    <property type="nucleotide sequence ID" value="NZ_JAATEO010000006.1"/>
</dbReference>
<keyword evidence="1" id="KW-0472">Membrane</keyword>
<sequence>MNDQQMIDQVRTLLVPVKPPPHLRSKVNRMIDGSTRSARTRFWKLATVGAAASIGVLALLVGSVVSIDGEPPAASAQAAEILHRAADTARADSSPAPRADQFILTTTKAFAPVGRQGEPATTLTRS</sequence>
<feature type="transmembrane region" description="Helical" evidence="1">
    <location>
        <begin position="45"/>
        <end position="67"/>
    </location>
</feature>
<organism evidence="2 3">
    <name type="scientific">Micromonospora thermarum</name>
    <dbReference type="NCBI Taxonomy" id="2720024"/>
    <lineage>
        <taxon>Bacteria</taxon>
        <taxon>Bacillati</taxon>
        <taxon>Actinomycetota</taxon>
        <taxon>Actinomycetes</taxon>
        <taxon>Micromonosporales</taxon>
        <taxon>Micromonosporaceae</taxon>
        <taxon>Micromonospora</taxon>
    </lineage>
</organism>
<dbReference type="Proteomes" id="UP000783871">
    <property type="component" value="Unassembled WGS sequence"/>
</dbReference>
<evidence type="ECO:0000256" key="1">
    <source>
        <dbReference type="SAM" id="Phobius"/>
    </source>
</evidence>
<comment type="caution">
    <text evidence="2">The sequence shown here is derived from an EMBL/GenBank/DDBJ whole genome shotgun (WGS) entry which is preliminary data.</text>
</comment>
<evidence type="ECO:0000313" key="3">
    <source>
        <dbReference type="Proteomes" id="UP000783871"/>
    </source>
</evidence>
<evidence type="ECO:0000313" key="2">
    <source>
        <dbReference type="EMBL" id="NJP31877.1"/>
    </source>
</evidence>
<proteinExistence type="predicted"/>
<keyword evidence="1" id="KW-1133">Transmembrane helix</keyword>
<name>A0ABX0Z265_9ACTN</name>
<reference evidence="2 3" key="1">
    <citation type="submission" date="2020-03" db="EMBL/GenBank/DDBJ databases">
        <title>WGS of actinomycetes isolated from Thailand.</title>
        <authorList>
            <person name="Thawai C."/>
        </authorList>
    </citation>
    <scope>NUCLEOTIDE SEQUENCE [LARGE SCALE GENOMIC DNA]</scope>
    <source>
        <strain evidence="2 3">HSS6-12</strain>
    </source>
</reference>
<protein>
    <submittedName>
        <fullName evidence="2">Uncharacterized protein</fullName>
    </submittedName>
</protein>
<dbReference type="EMBL" id="JAATEO010000006">
    <property type="protein sequence ID" value="NJP31877.1"/>
    <property type="molecule type" value="Genomic_DNA"/>
</dbReference>
<keyword evidence="3" id="KW-1185">Reference proteome</keyword>